<dbReference type="Ensembl" id="ENSSRHT00000016736.1">
    <property type="protein sequence ID" value="ENSSRHP00000016197.1"/>
    <property type="gene ID" value="ENSSRHG00000008798.1"/>
</dbReference>
<keyword evidence="5 7" id="KW-0819">tRNA processing</keyword>
<dbReference type="GO" id="GO:0032259">
    <property type="term" value="P:methylation"/>
    <property type="evidence" value="ECO:0007669"/>
    <property type="project" value="UniProtKB-UniRule"/>
</dbReference>
<evidence type="ECO:0000256" key="2">
    <source>
        <dbReference type="ARBA" id="ARBA00022603"/>
    </source>
</evidence>
<dbReference type="GO" id="GO:0000049">
    <property type="term" value="F:tRNA binding"/>
    <property type="evidence" value="ECO:0007669"/>
    <property type="project" value="UniProtKB-UniRule"/>
</dbReference>
<keyword evidence="7" id="KW-0820">tRNA-binding</keyword>
<evidence type="ECO:0000256" key="6">
    <source>
        <dbReference type="ARBA" id="ARBA00022884"/>
    </source>
</evidence>
<dbReference type="GO" id="GO:0005737">
    <property type="term" value="C:cytoplasm"/>
    <property type="evidence" value="ECO:0007669"/>
    <property type="project" value="TreeGrafter"/>
</dbReference>
<keyword evidence="2 7" id="KW-0489">Methyltransferase</keyword>
<evidence type="ECO:0000259" key="9">
    <source>
        <dbReference type="Pfam" id="PF01170"/>
    </source>
</evidence>
<dbReference type="Gene3D" id="3.40.50.150">
    <property type="entry name" value="Vaccinia Virus protein VP39"/>
    <property type="match status" value="1"/>
</dbReference>
<evidence type="ECO:0000256" key="7">
    <source>
        <dbReference type="PROSITE-ProRule" id="PRU00959"/>
    </source>
</evidence>
<protein>
    <submittedName>
        <fullName evidence="11">tRNA (guanine(10)-N2)-methyltransferase homolog</fullName>
    </submittedName>
</protein>
<reference evidence="11" key="2">
    <citation type="submission" date="2025-09" db="UniProtKB">
        <authorList>
            <consortium name="Ensembl"/>
        </authorList>
    </citation>
    <scope>IDENTIFICATION</scope>
</reference>
<dbReference type="InterPro" id="IPR016691">
    <property type="entry name" value="TRMT11"/>
</dbReference>
<dbReference type="Proteomes" id="UP000472270">
    <property type="component" value="Unassembled WGS sequence"/>
</dbReference>
<evidence type="ECO:0000259" key="10">
    <source>
        <dbReference type="Pfam" id="PF25904"/>
    </source>
</evidence>
<dbReference type="AlphaFoldDB" id="A0A673GS28"/>
<name>A0A673GS28_9TELE</name>
<dbReference type="Pfam" id="PF01170">
    <property type="entry name" value="UPF0020"/>
    <property type="match status" value="1"/>
</dbReference>
<keyword evidence="6 7" id="KW-0694">RNA-binding</keyword>
<evidence type="ECO:0000313" key="11">
    <source>
        <dbReference type="Ensembl" id="ENSSRHP00000016197.1"/>
    </source>
</evidence>
<evidence type="ECO:0000256" key="8">
    <source>
        <dbReference type="SAM" id="MobiDB-lite"/>
    </source>
</evidence>
<keyword evidence="3 7" id="KW-0808">Transferase</keyword>
<dbReference type="GO" id="GO:0043527">
    <property type="term" value="C:tRNA methyltransferase complex"/>
    <property type="evidence" value="ECO:0007669"/>
    <property type="project" value="UniProtKB-ARBA"/>
</dbReference>
<dbReference type="GO" id="GO:0160102">
    <property type="term" value="F:tRNA (guanine(10)-N2)-methyltransferase activity"/>
    <property type="evidence" value="ECO:0007669"/>
    <property type="project" value="InterPro"/>
</dbReference>
<evidence type="ECO:0000256" key="4">
    <source>
        <dbReference type="ARBA" id="ARBA00022691"/>
    </source>
</evidence>
<dbReference type="InterPro" id="IPR000241">
    <property type="entry name" value="RlmKL-like_Mtase"/>
</dbReference>
<keyword evidence="4 7" id="KW-0949">S-adenosyl-L-methionine</keyword>
<evidence type="ECO:0000313" key="12">
    <source>
        <dbReference type="Proteomes" id="UP000472270"/>
    </source>
</evidence>
<dbReference type="PROSITE" id="PS51627">
    <property type="entry name" value="SAM_MT_TRM11"/>
    <property type="match status" value="1"/>
</dbReference>
<evidence type="ECO:0000256" key="3">
    <source>
        <dbReference type="ARBA" id="ARBA00022679"/>
    </source>
</evidence>
<dbReference type="InterPro" id="IPR029063">
    <property type="entry name" value="SAM-dependent_MTases_sf"/>
</dbReference>
<proteinExistence type="inferred from homology"/>
<dbReference type="PANTHER" id="PTHR13370:SF3">
    <property type="entry name" value="TRNA (GUANINE(10)-N2)-METHYLTRANSFERASE HOMOLOG"/>
    <property type="match status" value="1"/>
</dbReference>
<sequence length="438" mass="50419">MALHCRRACRQYLLHLAHDNVDFRLPVQTVNLQFTQTFLFSHKSPFWQLNGLSEDDIRRVMSRTICGKSSFELWGHGTTTDELRTSLLKYPAENMAPYLQQNSTYKINVYTFNKTLVFNNRIQKIDALDFLPFKGTVNLKDPEHIFCLLEDYGSDPNDIPEEPFHIYFGRWIADGQRELIRSYSVKKRHFIGNTSMDARLSFIMANHAKVKADDLVYDPFVGTGSLLVACSHFGAYVCGTDIDYNTIHGIGKASRKNQKWRGPDENIRANLRQYGTESLYVDVMVSDASKPVWRTNAQFDAIVTDRTSGESHVPVSMAYHLSDIFADLLNFAAHHLVLGGRLVYWLPIYRPEYCEEMVPLHPCLTLISNCEQTLSSHTSRRLITMEKTKEPEDSDRLSHLADPRFTPYQGHNSFREKYFSGLTKKNRKDAKATPRNKE</sequence>
<evidence type="ECO:0000256" key="5">
    <source>
        <dbReference type="ARBA" id="ARBA00022694"/>
    </source>
</evidence>
<dbReference type="PANTHER" id="PTHR13370">
    <property type="entry name" value="RNA METHYLASE-RELATED"/>
    <property type="match status" value="1"/>
</dbReference>
<dbReference type="PIRSF" id="PIRSF017259">
    <property type="entry name" value="tRNA_mtfrase_TRM11"/>
    <property type="match status" value="1"/>
</dbReference>
<feature type="domain" description="tRNA (guanine(10)-N(2))-methyltransferase TRMT11 N-terminal" evidence="10">
    <location>
        <begin position="12"/>
        <end position="177"/>
    </location>
</feature>
<keyword evidence="1" id="KW-0963">Cytoplasm</keyword>
<feature type="compositionally biased region" description="Basic and acidic residues" evidence="8">
    <location>
        <begin position="386"/>
        <end position="402"/>
    </location>
</feature>
<dbReference type="Pfam" id="PF25904">
    <property type="entry name" value="Tmrp11_N"/>
    <property type="match status" value="1"/>
</dbReference>
<feature type="compositionally biased region" description="Basic and acidic residues" evidence="8">
    <location>
        <begin position="429"/>
        <end position="438"/>
    </location>
</feature>
<comment type="similarity">
    <text evidence="7">Belongs to the class I-like SAM-binding methyltransferase superfamily. TRM11 methyltransferase family.</text>
</comment>
<keyword evidence="12" id="KW-1185">Reference proteome</keyword>
<dbReference type="CDD" id="cd02440">
    <property type="entry name" value="AdoMet_MTases"/>
    <property type="match status" value="1"/>
</dbReference>
<gene>
    <name evidence="11" type="primary">LOC107730191</name>
</gene>
<organism evidence="11 12">
    <name type="scientific">Sinocyclocheilus rhinocerous</name>
    <dbReference type="NCBI Taxonomy" id="307959"/>
    <lineage>
        <taxon>Eukaryota</taxon>
        <taxon>Metazoa</taxon>
        <taxon>Chordata</taxon>
        <taxon>Craniata</taxon>
        <taxon>Vertebrata</taxon>
        <taxon>Euteleostomi</taxon>
        <taxon>Actinopterygii</taxon>
        <taxon>Neopterygii</taxon>
        <taxon>Teleostei</taxon>
        <taxon>Ostariophysi</taxon>
        <taxon>Cypriniformes</taxon>
        <taxon>Cyprinidae</taxon>
        <taxon>Cyprininae</taxon>
        <taxon>Sinocyclocheilus</taxon>
    </lineage>
</organism>
<reference evidence="11" key="1">
    <citation type="submission" date="2025-08" db="UniProtKB">
        <authorList>
            <consortium name="Ensembl"/>
        </authorList>
    </citation>
    <scope>IDENTIFICATION</scope>
</reference>
<dbReference type="GO" id="GO:0008033">
    <property type="term" value="P:tRNA processing"/>
    <property type="evidence" value="ECO:0007669"/>
    <property type="project" value="UniProtKB-UniRule"/>
</dbReference>
<evidence type="ECO:0000256" key="1">
    <source>
        <dbReference type="ARBA" id="ARBA00022490"/>
    </source>
</evidence>
<dbReference type="InterPro" id="IPR059073">
    <property type="entry name" value="TRMT11_N"/>
</dbReference>
<dbReference type="SUPFAM" id="SSF53335">
    <property type="entry name" value="S-adenosyl-L-methionine-dependent methyltransferases"/>
    <property type="match status" value="1"/>
</dbReference>
<accession>A0A673GS28</accession>
<feature type="region of interest" description="Disordered" evidence="8">
    <location>
        <begin position="386"/>
        <end position="438"/>
    </location>
</feature>
<feature type="domain" description="Ribosomal RNA large subunit methyltransferase K/L-like methyltransferase" evidence="9">
    <location>
        <begin position="187"/>
        <end position="343"/>
    </location>
</feature>